<evidence type="ECO:0000313" key="1">
    <source>
        <dbReference type="Proteomes" id="UP000887579"/>
    </source>
</evidence>
<accession>A0AC34FBC0</accession>
<organism evidence="1 2">
    <name type="scientific">Panagrolaimus sp. ES5</name>
    <dbReference type="NCBI Taxonomy" id="591445"/>
    <lineage>
        <taxon>Eukaryota</taxon>
        <taxon>Metazoa</taxon>
        <taxon>Ecdysozoa</taxon>
        <taxon>Nematoda</taxon>
        <taxon>Chromadorea</taxon>
        <taxon>Rhabditida</taxon>
        <taxon>Tylenchina</taxon>
        <taxon>Panagrolaimomorpha</taxon>
        <taxon>Panagrolaimoidea</taxon>
        <taxon>Panagrolaimidae</taxon>
        <taxon>Panagrolaimus</taxon>
    </lineage>
</organism>
<reference evidence="2" key="1">
    <citation type="submission" date="2022-11" db="UniProtKB">
        <authorList>
            <consortium name="WormBaseParasite"/>
        </authorList>
    </citation>
    <scope>IDENTIFICATION</scope>
</reference>
<name>A0AC34FBC0_9BILA</name>
<proteinExistence type="predicted"/>
<dbReference type="WBParaSite" id="ES5_v2.g14448.t1">
    <property type="protein sequence ID" value="ES5_v2.g14448.t1"/>
    <property type="gene ID" value="ES5_v2.g14448"/>
</dbReference>
<sequence>MIDFSRIYYSREHPHSEGHLEMRHADFQDSDRLYQPKILFYNFLKLNYSYQNAENIPTKFERKKGVLAKARMMAGDSEIIDLNIQTTSFVEIKIEFEEKFLLMIPRCTPLPYKKTIKNERKTATSNQFFEVLEDDVDPAKSKKYEKFFLTDNNDLVTIKIDENNVYAIEQNQSSE</sequence>
<evidence type="ECO:0000313" key="2">
    <source>
        <dbReference type="WBParaSite" id="ES5_v2.g14448.t1"/>
    </source>
</evidence>
<dbReference type="Proteomes" id="UP000887579">
    <property type="component" value="Unplaced"/>
</dbReference>
<protein>
    <submittedName>
        <fullName evidence="2">Uncharacterized protein</fullName>
    </submittedName>
</protein>